<reference evidence="1" key="1">
    <citation type="submission" date="2022-11" db="EMBL/GenBank/DDBJ databases">
        <authorList>
            <person name="Petersen C."/>
        </authorList>
    </citation>
    <scope>NUCLEOTIDE SEQUENCE</scope>
    <source>
        <strain evidence="1">IBT 23319</strain>
    </source>
</reference>
<dbReference type="RefSeq" id="XP_056504670.1">
    <property type="nucleotide sequence ID" value="XM_056642176.1"/>
</dbReference>
<reference evidence="1" key="2">
    <citation type="journal article" date="2023" name="IMA Fungus">
        <title>Comparative genomic study of the Penicillium genus elucidates a diverse pangenome and 15 lateral gene transfer events.</title>
        <authorList>
            <person name="Petersen C."/>
            <person name="Sorensen T."/>
            <person name="Nielsen M.R."/>
            <person name="Sondergaard T.E."/>
            <person name="Sorensen J.L."/>
            <person name="Fitzpatrick D.A."/>
            <person name="Frisvad J.C."/>
            <person name="Nielsen K.L."/>
        </authorList>
    </citation>
    <scope>NUCLEOTIDE SEQUENCE</scope>
    <source>
        <strain evidence="1">IBT 23319</strain>
    </source>
</reference>
<comment type="caution">
    <text evidence="1">The sequence shown here is derived from an EMBL/GenBank/DDBJ whole genome shotgun (WGS) entry which is preliminary data.</text>
</comment>
<protein>
    <submittedName>
        <fullName evidence="1">Uncharacterized protein</fullName>
    </submittedName>
</protein>
<dbReference type="GeneID" id="81381343"/>
<sequence>MDLVIDVLQHTQCRSFADVIKLPSVKIQRIGQIARVPLRNGGVLQTIMFIASQFAPSLGQEAQIEPSNGPHFTLQAIMQISRLLSSVPQDIGPTLLYNHSSPATHIAGWNGP</sequence>
<gene>
    <name evidence="1" type="ORF">N7469_003256</name>
</gene>
<dbReference type="OrthoDB" id="39591at2759"/>
<accession>A0A9W9PC44</accession>
<dbReference type="AlphaFoldDB" id="A0A9W9PC44"/>
<dbReference type="EMBL" id="JAPQKT010000002">
    <property type="protein sequence ID" value="KAJ5241665.1"/>
    <property type="molecule type" value="Genomic_DNA"/>
</dbReference>
<proteinExistence type="predicted"/>
<dbReference type="Proteomes" id="UP001147733">
    <property type="component" value="Unassembled WGS sequence"/>
</dbReference>
<organism evidence="1 2">
    <name type="scientific">Penicillium citrinum</name>
    <dbReference type="NCBI Taxonomy" id="5077"/>
    <lineage>
        <taxon>Eukaryota</taxon>
        <taxon>Fungi</taxon>
        <taxon>Dikarya</taxon>
        <taxon>Ascomycota</taxon>
        <taxon>Pezizomycotina</taxon>
        <taxon>Eurotiomycetes</taxon>
        <taxon>Eurotiomycetidae</taxon>
        <taxon>Eurotiales</taxon>
        <taxon>Aspergillaceae</taxon>
        <taxon>Penicillium</taxon>
    </lineage>
</organism>
<evidence type="ECO:0000313" key="2">
    <source>
        <dbReference type="Proteomes" id="UP001147733"/>
    </source>
</evidence>
<keyword evidence="2" id="KW-1185">Reference proteome</keyword>
<name>A0A9W9PC44_PENCI</name>
<evidence type="ECO:0000313" key="1">
    <source>
        <dbReference type="EMBL" id="KAJ5241665.1"/>
    </source>
</evidence>